<dbReference type="EMBL" id="SRPG01000087">
    <property type="protein sequence ID" value="TGN60499.1"/>
    <property type="molecule type" value="Genomic_DNA"/>
</dbReference>
<evidence type="ECO:0000313" key="2">
    <source>
        <dbReference type="EMBL" id="TGN60499.1"/>
    </source>
</evidence>
<feature type="region of interest" description="Disordered" evidence="1">
    <location>
        <begin position="25"/>
        <end position="95"/>
    </location>
</feature>
<feature type="compositionally biased region" description="Acidic residues" evidence="1">
    <location>
        <begin position="29"/>
        <end position="44"/>
    </location>
</feature>
<accession>A0A4Z1CAK9</accession>
<gene>
    <name evidence="2" type="ORF">E4L95_10555</name>
</gene>
<organism evidence="2 3">
    <name type="scientific">Paracoccus liaowanqingii</name>
    <dbReference type="NCBI Taxonomy" id="2560053"/>
    <lineage>
        <taxon>Bacteria</taxon>
        <taxon>Pseudomonadati</taxon>
        <taxon>Pseudomonadota</taxon>
        <taxon>Alphaproteobacteria</taxon>
        <taxon>Rhodobacterales</taxon>
        <taxon>Paracoccaceae</taxon>
        <taxon>Paracoccus</taxon>
    </lineage>
</organism>
<keyword evidence="3" id="KW-1185">Reference proteome</keyword>
<dbReference type="RefSeq" id="WP_135817593.1">
    <property type="nucleotide sequence ID" value="NZ_SRPG01000087.1"/>
</dbReference>
<evidence type="ECO:0000256" key="1">
    <source>
        <dbReference type="SAM" id="MobiDB-lite"/>
    </source>
</evidence>
<evidence type="ECO:0000313" key="3">
    <source>
        <dbReference type="Proteomes" id="UP000297972"/>
    </source>
</evidence>
<feature type="compositionally biased region" description="Polar residues" evidence="1">
    <location>
        <begin position="80"/>
        <end position="95"/>
    </location>
</feature>
<dbReference type="Proteomes" id="UP000297972">
    <property type="component" value="Unassembled WGS sequence"/>
</dbReference>
<protein>
    <submittedName>
        <fullName evidence="2">Uncharacterized protein</fullName>
    </submittedName>
</protein>
<reference evidence="2 3" key="1">
    <citation type="submission" date="2019-03" db="EMBL/GenBank/DDBJ databases">
        <authorList>
            <person name="Li J."/>
        </authorList>
    </citation>
    <scope>NUCLEOTIDE SEQUENCE [LARGE SCALE GENOMIC DNA]</scope>
    <source>
        <strain evidence="2 3">3058</strain>
    </source>
</reference>
<dbReference type="AlphaFoldDB" id="A0A4Z1CAK9"/>
<name>A0A4Z1CAK9_9RHOB</name>
<sequence>MMILGGLLGVLMAGLLVDGSGMVAGTKAEDEDNDLDAPEPEEEALPPIMPGPDDSVMPGPEAPRRPSPRPRTMRPAAPSTGRTIWTSSWARPATT</sequence>
<comment type="caution">
    <text evidence="2">The sequence shown here is derived from an EMBL/GenBank/DDBJ whole genome shotgun (WGS) entry which is preliminary data.</text>
</comment>
<proteinExistence type="predicted"/>